<dbReference type="EMBL" id="RBZW01000055">
    <property type="protein sequence ID" value="THE63933.1"/>
    <property type="molecule type" value="Genomic_DNA"/>
</dbReference>
<name>A0A4S3TL21_9EURY</name>
<evidence type="ECO:0000313" key="3">
    <source>
        <dbReference type="Proteomes" id="UP000318864"/>
    </source>
</evidence>
<keyword evidence="1" id="KW-0812">Transmembrane</keyword>
<feature type="transmembrane region" description="Helical" evidence="1">
    <location>
        <begin position="100"/>
        <end position="123"/>
    </location>
</feature>
<keyword evidence="3" id="KW-1185">Reference proteome</keyword>
<keyword evidence="1" id="KW-0472">Membrane</keyword>
<sequence length="142" mass="14529">MHSRDRIRRTLAGGGALTLAMVVVLLAIADVPTAPAQLLPIAWFGVGGALVILAGRRDRLSLGTVRVGWPRVAAVGLALLAIGSSTLGFVQLLVGTGGWGLAQAAISLLVSFVLAVGALECLLGGVAIDEDAFDIESPYNDD</sequence>
<dbReference type="OrthoDB" id="206295at2157"/>
<gene>
    <name evidence="2" type="ORF">D8Y22_15910</name>
</gene>
<accession>A0A4S3TL21</accession>
<protein>
    <submittedName>
        <fullName evidence="2">Uncharacterized protein</fullName>
    </submittedName>
</protein>
<feature type="transmembrane region" description="Helical" evidence="1">
    <location>
        <begin position="35"/>
        <end position="54"/>
    </location>
</feature>
<proteinExistence type="predicted"/>
<keyword evidence="1" id="KW-1133">Transmembrane helix</keyword>
<dbReference type="RefSeq" id="WP_141465663.1">
    <property type="nucleotide sequence ID" value="NZ_RBZW01000055.1"/>
</dbReference>
<evidence type="ECO:0000313" key="2">
    <source>
        <dbReference type="EMBL" id="THE63933.1"/>
    </source>
</evidence>
<dbReference type="InterPro" id="IPR058307">
    <property type="entry name" value="DUF7994"/>
</dbReference>
<dbReference type="AlphaFoldDB" id="A0A4S3TL21"/>
<feature type="transmembrane region" description="Helical" evidence="1">
    <location>
        <begin position="74"/>
        <end position="94"/>
    </location>
</feature>
<dbReference type="Proteomes" id="UP000318864">
    <property type="component" value="Unassembled WGS sequence"/>
</dbReference>
<evidence type="ECO:0000256" key="1">
    <source>
        <dbReference type="SAM" id="Phobius"/>
    </source>
</evidence>
<organism evidence="2 3">
    <name type="scientific">Salinadaptatus halalkaliphilus</name>
    <dbReference type="NCBI Taxonomy" id="2419781"/>
    <lineage>
        <taxon>Archaea</taxon>
        <taxon>Methanobacteriati</taxon>
        <taxon>Methanobacteriota</taxon>
        <taxon>Stenosarchaea group</taxon>
        <taxon>Halobacteria</taxon>
        <taxon>Halobacteriales</taxon>
        <taxon>Natrialbaceae</taxon>
        <taxon>Salinadaptatus</taxon>
    </lineage>
</organism>
<comment type="caution">
    <text evidence="2">The sequence shown here is derived from an EMBL/GenBank/DDBJ whole genome shotgun (WGS) entry which is preliminary data.</text>
</comment>
<reference evidence="2 3" key="1">
    <citation type="submission" date="2018-10" db="EMBL/GenBank/DDBJ databases">
        <title>Natronolimnobius sp. XQ-INN 246 isolated from Inner Mongolia Autonomous Region of China.</title>
        <authorList>
            <person name="Xue Q."/>
        </authorList>
    </citation>
    <scope>NUCLEOTIDE SEQUENCE [LARGE SCALE GENOMIC DNA]</scope>
    <source>
        <strain evidence="2 3">XQ-INN 246</strain>
    </source>
</reference>
<feature type="transmembrane region" description="Helical" evidence="1">
    <location>
        <begin position="12"/>
        <end position="29"/>
    </location>
</feature>
<dbReference type="Pfam" id="PF25957">
    <property type="entry name" value="DUF7994"/>
    <property type="match status" value="1"/>
</dbReference>